<dbReference type="Proteomes" id="UP000011014">
    <property type="component" value="Unassembled WGS sequence"/>
</dbReference>
<dbReference type="Gene3D" id="1.10.150.20">
    <property type="entry name" value="5' to 3' exonuclease, C-terminal subdomain"/>
    <property type="match status" value="1"/>
</dbReference>
<sequence>MDFFSALFDKLIIQLSYSSTPELIDLLTIPGVKIGRARQLYGVGYCRIVDVAQATEEEMLQKIEKINPKQVKALISSSKNLLQKLDKIRRNQGDGDEPA</sequence>
<evidence type="ECO:0000313" key="1">
    <source>
        <dbReference type="EMBL" id="CBY38996.1"/>
    </source>
</evidence>
<name>E4YU57_OIKDI</name>
<dbReference type="Pfam" id="PF14520">
    <property type="entry name" value="HHH_5"/>
    <property type="match status" value="1"/>
</dbReference>
<dbReference type="SUPFAM" id="SSF158702">
    <property type="entry name" value="Sec63 N-terminal domain-like"/>
    <property type="match status" value="1"/>
</dbReference>
<proteinExistence type="predicted"/>
<reference evidence="1" key="1">
    <citation type="journal article" date="2010" name="Science">
        <title>Plasticity of animal genome architecture unmasked by rapid evolution of a pelagic tunicate.</title>
        <authorList>
            <person name="Denoeud F."/>
            <person name="Henriet S."/>
            <person name="Mungpakdee S."/>
            <person name="Aury J.M."/>
            <person name="Da Silva C."/>
            <person name="Brinkmann H."/>
            <person name="Mikhaleva J."/>
            <person name="Olsen L.C."/>
            <person name="Jubin C."/>
            <person name="Canestro C."/>
            <person name="Bouquet J.M."/>
            <person name="Danks G."/>
            <person name="Poulain J."/>
            <person name="Campsteijn C."/>
            <person name="Adamski M."/>
            <person name="Cross I."/>
            <person name="Yadetie F."/>
            <person name="Muffato M."/>
            <person name="Louis A."/>
            <person name="Butcher S."/>
            <person name="Tsagkogeorga G."/>
            <person name="Konrad A."/>
            <person name="Singh S."/>
            <person name="Jensen M.F."/>
            <person name="Cong E.H."/>
            <person name="Eikeseth-Otteraa H."/>
            <person name="Noel B."/>
            <person name="Anthouard V."/>
            <person name="Porcel B.M."/>
            <person name="Kachouri-Lafond R."/>
            <person name="Nishino A."/>
            <person name="Ugolini M."/>
            <person name="Chourrout P."/>
            <person name="Nishida H."/>
            <person name="Aasland R."/>
            <person name="Huzurbazar S."/>
            <person name="Westhof E."/>
            <person name="Delsuc F."/>
            <person name="Lehrach H."/>
            <person name="Reinhardt R."/>
            <person name="Weissenbach J."/>
            <person name="Roy S.W."/>
            <person name="Artiguenave F."/>
            <person name="Postlethwait J.H."/>
            <person name="Manak J.R."/>
            <person name="Thompson E.M."/>
            <person name="Jaillon O."/>
            <person name="Du Pasquier L."/>
            <person name="Boudinot P."/>
            <person name="Liberles D.A."/>
            <person name="Volff J.N."/>
            <person name="Philippe H."/>
            <person name="Lenhard B."/>
            <person name="Roest Crollius H."/>
            <person name="Wincker P."/>
            <person name="Chourrout D."/>
        </authorList>
    </citation>
    <scope>NUCLEOTIDE SEQUENCE [LARGE SCALE GENOMIC DNA]</scope>
</reference>
<protein>
    <submittedName>
        <fullName evidence="1">Uncharacterized protein</fullName>
    </submittedName>
</protein>
<accession>E4YU57</accession>
<organism evidence="1">
    <name type="scientific">Oikopleura dioica</name>
    <name type="common">Tunicate</name>
    <dbReference type="NCBI Taxonomy" id="34765"/>
    <lineage>
        <taxon>Eukaryota</taxon>
        <taxon>Metazoa</taxon>
        <taxon>Chordata</taxon>
        <taxon>Tunicata</taxon>
        <taxon>Appendicularia</taxon>
        <taxon>Copelata</taxon>
        <taxon>Oikopleuridae</taxon>
        <taxon>Oikopleura</taxon>
    </lineage>
</organism>
<dbReference type="AlphaFoldDB" id="E4YU57"/>
<dbReference type="EMBL" id="FN655393">
    <property type="protein sequence ID" value="CBY38996.1"/>
    <property type="molecule type" value="Genomic_DNA"/>
</dbReference>
<gene>
    <name evidence="1" type="ORF">GSOID_T00019534001</name>
</gene>
<dbReference type="Gene3D" id="1.10.3380.20">
    <property type="match status" value="1"/>
</dbReference>